<dbReference type="Proteomes" id="UP001527925">
    <property type="component" value="Unassembled WGS sequence"/>
</dbReference>
<feature type="binding site" evidence="1">
    <location>
        <position position="861"/>
    </location>
    <ligand>
        <name>ATP</name>
        <dbReference type="ChEBI" id="CHEBI:30616"/>
    </ligand>
</feature>
<organism evidence="4 5">
    <name type="scientific">Polyrhizophydium stewartii</name>
    <dbReference type="NCBI Taxonomy" id="2732419"/>
    <lineage>
        <taxon>Eukaryota</taxon>
        <taxon>Fungi</taxon>
        <taxon>Fungi incertae sedis</taxon>
        <taxon>Chytridiomycota</taxon>
        <taxon>Chytridiomycota incertae sedis</taxon>
        <taxon>Chytridiomycetes</taxon>
        <taxon>Rhizophydiales</taxon>
        <taxon>Rhizophydiales incertae sedis</taxon>
        <taxon>Polyrhizophydium</taxon>
    </lineage>
</organism>
<evidence type="ECO:0000256" key="3">
    <source>
        <dbReference type="SAM" id="MobiDB-lite"/>
    </source>
</evidence>
<feature type="compositionally biased region" description="Low complexity" evidence="3">
    <location>
        <begin position="9"/>
        <end position="24"/>
    </location>
</feature>
<comment type="caution">
    <text evidence="4">The sequence shown here is derived from an EMBL/GenBank/DDBJ whole genome shotgun (WGS) entry which is preliminary data.</text>
</comment>
<reference evidence="4 5" key="1">
    <citation type="submission" date="2023-09" db="EMBL/GenBank/DDBJ databases">
        <title>Pangenome analysis of Batrachochytrium dendrobatidis and related Chytrids.</title>
        <authorList>
            <person name="Yacoub M.N."/>
            <person name="Stajich J.E."/>
            <person name="James T.Y."/>
        </authorList>
    </citation>
    <scope>NUCLEOTIDE SEQUENCE [LARGE SCALE GENOMIC DNA]</scope>
    <source>
        <strain evidence="4 5">JEL0888</strain>
    </source>
</reference>
<evidence type="ECO:0008006" key="6">
    <source>
        <dbReference type="Google" id="ProtNLM"/>
    </source>
</evidence>
<feature type="region of interest" description="Disordered" evidence="3">
    <location>
        <begin position="1"/>
        <end position="24"/>
    </location>
</feature>
<evidence type="ECO:0000256" key="1">
    <source>
        <dbReference type="PROSITE-ProRule" id="PRU10141"/>
    </source>
</evidence>
<dbReference type="SUPFAM" id="SSF56112">
    <property type="entry name" value="Protein kinase-like (PK-like)"/>
    <property type="match status" value="1"/>
</dbReference>
<gene>
    <name evidence="4" type="ORF">HK105_207823</name>
</gene>
<keyword evidence="2" id="KW-0175">Coiled coil</keyword>
<feature type="coiled-coil region" evidence="2">
    <location>
        <begin position="141"/>
        <end position="175"/>
    </location>
</feature>
<keyword evidence="1" id="KW-0067">ATP-binding</keyword>
<accession>A0ABR4MZN6</accession>
<evidence type="ECO:0000313" key="5">
    <source>
        <dbReference type="Proteomes" id="UP001527925"/>
    </source>
</evidence>
<sequence>MQPPRLKQPEQPEQQQQQQQQQQLSLSQLLGDWWKQLSPSQVGHELAQQGVAMSQENHQRALLQLDAARARHANAEQRLFEAKQRLERAEQKLDEAEQLMRACEDELEVAMQQAQAPEMIQHRKQWLDDARVGVQRAYETLQFAQQQYLKAQAAADKLEDAQKHEQNMLAQLQERQLQLAWLKSNWKAAIVIQRLNRGEQSADSARSNLVLVRSLLACDPSVRIKVNVSNTCLHHFLDVLAQYCDKNTPESIKPLFAKFIDFAWIKLYKSDACIPKLLAMESMITFYYSLAMHQHHSSAAQSVNAMQPSTGHPHAVQGSSDEIVTFGAEAQLAAHSEASETDMSAQASEPSDSQQPLGVSAITIDISASPPARMIVAVKFGYCNKAQFAVMPTDTVSDLLSMIASDPEGSDWIERIRTRSTDGHALYTTETWHRGGEPVAAEMAIGSIARTSNSQPLQLHLSAKEPKYSARDVLEHLGKTRATMGLSQLNEAAEEEEEMVDLLPLTKAHVKMHLASAASQLGDSSNSHGATGVSAIGDGAVGDSADALLDHVNTTTNAASSIRTAAADGAMRVLVDVLSGSRDLRDEKEIRDKVKKLLKAIALLLGQTSGVVDGNWLKDRGHKFRLAFVLTTPSGQKMIVAIEFKHGRLFDPRKPLCIDKNGMLDANSPVGTYTLFNEAFTNMAESGLNVSVITNLTQTVVLHCQLDSSHQLATTFSCVEDPSGQALFGLLFTLLLDARNNVYGEQERTFVQHKLHGDGVGHDAVKHSWHAARNQPLLNTDAPHWLAEAVDPATPSGCLRLREVPRLSAVPQQTICRTVDDALRLSSGFMPTDIFVGPEIGAGCFGVVCEGLFQGRPAAIKRIVMHLYFDNMLIYQHEVQVYLHLRSLWGTAVATLLSHGINSHKSVSIITERGSHSEEWSDSDIRLAVASLEMIHRMGILHGDSHAANVVFFGEGNSRRALWIDFERSTFDNKHDRREAEIQRLRKCAISIREKANKTKLEAERRLREALPAQ</sequence>
<protein>
    <recommendedName>
        <fullName evidence="6">Protein kinase domain-containing protein</fullName>
    </recommendedName>
</protein>
<feature type="compositionally biased region" description="Polar residues" evidence="3">
    <location>
        <begin position="341"/>
        <end position="356"/>
    </location>
</feature>
<dbReference type="InterPro" id="IPR011009">
    <property type="entry name" value="Kinase-like_dom_sf"/>
</dbReference>
<dbReference type="PANTHER" id="PTHR37171">
    <property type="entry name" value="SERINE/THREONINE-PROTEIN KINASE YRZF-RELATED"/>
    <property type="match status" value="1"/>
</dbReference>
<dbReference type="EMBL" id="JADGIZ020000059">
    <property type="protein sequence ID" value="KAL2912715.1"/>
    <property type="molecule type" value="Genomic_DNA"/>
</dbReference>
<keyword evidence="1" id="KW-0547">Nucleotide-binding</keyword>
<name>A0ABR4MZN6_9FUNG</name>
<proteinExistence type="predicted"/>
<dbReference type="PROSITE" id="PS00107">
    <property type="entry name" value="PROTEIN_KINASE_ATP"/>
    <property type="match status" value="1"/>
</dbReference>
<dbReference type="Gene3D" id="1.10.510.10">
    <property type="entry name" value="Transferase(Phosphotransferase) domain 1"/>
    <property type="match status" value="1"/>
</dbReference>
<keyword evidence="5" id="KW-1185">Reference proteome</keyword>
<dbReference type="PANTHER" id="PTHR37171:SF1">
    <property type="entry name" value="SERINE_THREONINE-PROTEIN KINASE YRZF-RELATED"/>
    <property type="match status" value="1"/>
</dbReference>
<dbReference type="InterPro" id="IPR017441">
    <property type="entry name" value="Protein_kinase_ATP_BS"/>
</dbReference>
<dbReference type="InterPro" id="IPR052396">
    <property type="entry name" value="Meiotic_Drive_Suppr_Kinase"/>
</dbReference>
<evidence type="ECO:0000256" key="2">
    <source>
        <dbReference type="SAM" id="Coils"/>
    </source>
</evidence>
<feature type="region of interest" description="Disordered" evidence="3">
    <location>
        <begin position="337"/>
        <end position="356"/>
    </location>
</feature>
<evidence type="ECO:0000313" key="4">
    <source>
        <dbReference type="EMBL" id="KAL2912715.1"/>
    </source>
</evidence>
<feature type="coiled-coil region" evidence="2">
    <location>
        <begin position="58"/>
        <end position="113"/>
    </location>
</feature>